<sequence length="306" mass="34713">MASQQDPFPSTPCSSTPLFAEPSPFDSGQEWPYDDSDIVNSHGVYLITRPRTPVFHGTYNDEFVSTLEDKLNHIITQQIWRRRKYRDAADEWLIGRTPPEIKEKWAAGVEAMTEQWNASDTESDGVSSPLIFDLISETTPGNISEHNEEEKVTGITLGKRSRGITSDENVEEDIPISTLHKRQRRSTCEENKEENGTTLISEDKEVGKDQAGLKYFPSESLEESAREELVATVMELKRIRQRRSVGKAPVSTEEIVSNQLQQNERKRLRNGDAAKDVTEEQAIKVRITGKQCKAFAPIRIYPKTIF</sequence>
<feature type="region of interest" description="Disordered" evidence="1">
    <location>
        <begin position="1"/>
        <end position="33"/>
    </location>
</feature>
<proteinExistence type="predicted"/>
<evidence type="ECO:0000256" key="1">
    <source>
        <dbReference type="SAM" id="MobiDB-lite"/>
    </source>
</evidence>
<feature type="compositionally biased region" description="Polar residues" evidence="1">
    <location>
        <begin position="1"/>
        <end position="17"/>
    </location>
</feature>
<evidence type="ECO:0000313" key="3">
    <source>
        <dbReference type="Proteomes" id="UP000178912"/>
    </source>
</evidence>
<dbReference type="EMBL" id="FJUX01000125">
    <property type="protein sequence ID" value="CZT10257.1"/>
    <property type="molecule type" value="Genomic_DNA"/>
</dbReference>
<keyword evidence="3" id="KW-1185">Reference proteome</keyword>
<protein>
    <submittedName>
        <fullName evidence="2">Uncharacterized protein</fullName>
    </submittedName>
</protein>
<accession>A0A1E1LIB1</accession>
<gene>
    <name evidence="2" type="ORF">RAG0_14785</name>
</gene>
<name>A0A1E1LIB1_9HELO</name>
<evidence type="ECO:0000313" key="2">
    <source>
        <dbReference type="EMBL" id="CZT10257.1"/>
    </source>
</evidence>
<dbReference type="Proteomes" id="UP000178912">
    <property type="component" value="Unassembled WGS sequence"/>
</dbReference>
<organism evidence="2 3">
    <name type="scientific">Rhynchosporium agropyri</name>
    <dbReference type="NCBI Taxonomy" id="914238"/>
    <lineage>
        <taxon>Eukaryota</taxon>
        <taxon>Fungi</taxon>
        <taxon>Dikarya</taxon>
        <taxon>Ascomycota</taxon>
        <taxon>Pezizomycotina</taxon>
        <taxon>Leotiomycetes</taxon>
        <taxon>Helotiales</taxon>
        <taxon>Ploettnerulaceae</taxon>
        <taxon>Rhynchosporium</taxon>
    </lineage>
</organism>
<dbReference type="OrthoDB" id="4772279at2759"/>
<reference evidence="3" key="1">
    <citation type="submission" date="2016-03" db="EMBL/GenBank/DDBJ databases">
        <authorList>
            <person name="Guldener U."/>
        </authorList>
    </citation>
    <scope>NUCLEOTIDE SEQUENCE [LARGE SCALE GENOMIC DNA]</scope>
    <source>
        <strain evidence="3">04CH-RAC-A.6.1</strain>
    </source>
</reference>
<dbReference type="AlphaFoldDB" id="A0A1E1LIB1"/>